<name>A0A445CS12_ARAHY</name>
<evidence type="ECO:0000313" key="2">
    <source>
        <dbReference type="Proteomes" id="UP000289738"/>
    </source>
</evidence>
<keyword evidence="2" id="KW-1185">Reference proteome</keyword>
<dbReference type="EMBL" id="SDMP01000006">
    <property type="protein sequence ID" value="RYR53655.1"/>
    <property type="molecule type" value="Genomic_DNA"/>
</dbReference>
<comment type="caution">
    <text evidence="1">The sequence shown here is derived from an EMBL/GenBank/DDBJ whole genome shotgun (WGS) entry which is preliminary data.</text>
</comment>
<dbReference type="AlphaFoldDB" id="A0A445CS12"/>
<reference evidence="1 2" key="1">
    <citation type="submission" date="2019-01" db="EMBL/GenBank/DDBJ databases">
        <title>Sequencing of cultivated peanut Arachis hypogaea provides insights into genome evolution and oil improvement.</title>
        <authorList>
            <person name="Chen X."/>
        </authorList>
    </citation>
    <scope>NUCLEOTIDE SEQUENCE [LARGE SCALE GENOMIC DNA]</scope>
    <source>
        <strain evidence="2">cv. Fuhuasheng</strain>
        <tissue evidence="1">Leaves</tissue>
    </source>
</reference>
<sequence length="61" mass="6622">MKQCVAETPRAQCGGGIIINPGFDHSIDGLTKGMLCSFTGMNYEGEVIAWNAVNENLHFSF</sequence>
<protein>
    <submittedName>
        <fullName evidence="1">Uncharacterized protein</fullName>
    </submittedName>
</protein>
<proteinExistence type="predicted"/>
<dbReference type="Proteomes" id="UP000289738">
    <property type="component" value="Chromosome A06"/>
</dbReference>
<accession>A0A445CS12</accession>
<evidence type="ECO:0000313" key="1">
    <source>
        <dbReference type="EMBL" id="RYR53655.1"/>
    </source>
</evidence>
<gene>
    <name evidence="1" type="ORF">Ahy_A06g028864</name>
</gene>
<organism evidence="1 2">
    <name type="scientific">Arachis hypogaea</name>
    <name type="common">Peanut</name>
    <dbReference type="NCBI Taxonomy" id="3818"/>
    <lineage>
        <taxon>Eukaryota</taxon>
        <taxon>Viridiplantae</taxon>
        <taxon>Streptophyta</taxon>
        <taxon>Embryophyta</taxon>
        <taxon>Tracheophyta</taxon>
        <taxon>Spermatophyta</taxon>
        <taxon>Magnoliopsida</taxon>
        <taxon>eudicotyledons</taxon>
        <taxon>Gunneridae</taxon>
        <taxon>Pentapetalae</taxon>
        <taxon>rosids</taxon>
        <taxon>fabids</taxon>
        <taxon>Fabales</taxon>
        <taxon>Fabaceae</taxon>
        <taxon>Papilionoideae</taxon>
        <taxon>50 kb inversion clade</taxon>
        <taxon>dalbergioids sensu lato</taxon>
        <taxon>Dalbergieae</taxon>
        <taxon>Pterocarpus clade</taxon>
        <taxon>Arachis</taxon>
    </lineage>
</organism>